<geneLocation type="plasmid" evidence="3 4">
    <name>unnamed3</name>
</geneLocation>
<gene>
    <name evidence="3" type="ORF">E4191_20940</name>
</gene>
<organism evidence="3 4">
    <name type="scientific">Paracoccus liaowanqingii</name>
    <dbReference type="NCBI Taxonomy" id="2560053"/>
    <lineage>
        <taxon>Bacteria</taxon>
        <taxon>Pseudomonadati</taxon>
        <taxon>Pseudomonadota</taxon>
        <taxon>Alphaproteobacteria</taxon>
        <taxon>Rhodobacterales</taxon>
        <taxon>Paracoccaceae</taxon>
        <taxon>Paracoccus</taxon>
    </lineage>
</organism>
<evidence type="ECO:0000313" key="3">
    <source>
        <dbReference type="EMBL" id="QDA36572.1"/>
    </source>
</evidence>
<dbReference type="AlphaFoldDB" id="A0A4Y5SSU2"/>
<dbReference type="RefSeq" id="WP_139616291.1">
    <property type="nucleotide sequence ID" value="NZ_CP040764.1"/>
</dbReference>
<dbReference type="KEGG" id="plia:E4191_20940"/>
<dbReference type="EMBL" id="CP040764">
    <property type="protein sequence ID" value="QDA36572.1"/>
    <property type="molecule type" value="Genomic_DNA"/>
</dbReference>
<keyword evidence="1" id="KW-0175">Coiled coil</keyword>
<sequence length="505" mass="52711">MTTGVSGFLVSAGIVATGLGGLWVWPAVQQDGLVALTDRAAELVARMGIAGGGTVVPPDNSGEGRLPRAAVSESLPPAPVAALRQPASAMPIPAECDAAGRGPDVAVPGDRISLRIFETSVLAAPDAAAPATDIVFERLDLSGVYDVAGTGALSLPALGHLDVAGRSLSCIEALVARASFDRMASQTLISAAFDSRPPVLVQGAVRAPGAHGYSPGLTVARLLAQAGALDDRDPAAQVRLIALKAREAELAKTRASLALERLRLQASLNGTGDLPADSSAVQAALDLLGPERVASERTALAADRRAEDLRRARTEATLADLAARIESAEQQRAVADTQLAYYAARRAQQAEMLQNGFITDQRLDETAMRAMDAERIHLEKLDLMFRLQADRRLAQQDAQLARSERIREMTAELRKVATASDAADSAFDTVMAELELFAQDGLRLSVTIDRPADATATTAIAAAMDTLIRPGDLVTVQPAPASDDEDLAGPAGATPPAPIQSASRE</sequence>
<keyword evidence="3" id="KW-0614">Plasmid</keyword>
<evidence type="ECO:0000256" key="2">
    <source>
        <dbReference type="SAM" id="MobiDB-lite"/>
    </source>
</evidence>
<evidence type="ECO:0008006" key="5">
    <source>
        <dbReference type="Google" id="ProtNLM"/>
    </source>
</evidence>
<proteinExistence type="predicted"/>
<feature type="region of interest" description="Disordered" evidence="2">
    <location>
        <begin position="475"/>
        <end position="505"/>
    </location>
</feature>
<reference evidence="4" key="1">
    <citation type="submission" date="2019-05" db="EMBL/GenBank/DDBJ databases">
        <title>Tamlana fucoidanivorans sp. nov., isolated from the surface of algae collected from Fujian province in China.</title>
        <authorList>
            <person name="Li J."/>
        </authorList>
    </citation>
    <scope>NUCLEOTIDE SEQUENCE [LARGE SCALE GENOMIC DNA]</scope>
    <source>
        <strain evidence="4">2251</strain>
        <plasmid evidence="4">unnamed3</plasmid>
    </source>
</reference>
<feature type="coiled-coil region" evidence="1">
    <location>
        <begin position="311"/>
        <end position="338"/>
    </location>
</feature>
<evidence type="ECO:0000313" key="4">
    <source>
        <dbReference type="Proteomes" id="UP000296374"/>
    </source>
</evidence>
<protein>
    <recommendedName>
        <fullName evidence="5">Soluble ligand binding domain-containing protein</fullName>
    </recommendedName>
</protein>
<accession>A0A4Y5SSU2</accession>
<dbReference type="Proteomes" id="UP000296374">
    <property type="component" value="Plasmid unnamed3"/>
</dbReference>
<name>A0A4Y5SSU2_9RHOB</name>
<evidence type="ECO:0000256" key="1">
    <source>
        <dbReference type="SAM" id="Coils"/>
    </source>
</evidence>